<dbReference type="InterPro" id="IPR003599">
    <property type="entry name" value="Ig_sub"/>
</dbReference>
<dbReference type="SMART" id="SM00409">
    <property type="entry name" value="IG"/>
    <property type="match status" value="1"/>
</dbReference>
<dbReference type="PROSITE" id="PS50835">
    <property type="entry name" value="IG_LIKE"/>
    <property type="match status" value="1"/>
</dbReference>
<evidence type="ECO:0000313" key="5">
    <source>
        <dbReference type="Ensembl" id="ENSCMIP00000038071.1"/>
    </source>
</evidence>
<evidence type="ECO:0000256" key="2">
    <source>
        <dbReference type="ARBA" id="ARBA00022692"/>
    </source>
</evidence>
<evidence type="ECO:0000259" key="4">
    <source>
        <dbReference type="PROSITE" id="PS50835"/>
    </source>
</evidence>
<reference evidence="6" key="3">
    <citation type="journal article" date="2014" name="Nature">
        <title>Elephant shark genome provides unique insights into gnathostome evolution.</title>
        <authorList>
            <consortium name="International Elephant Shark Genome Sequencing Consortium"/>
            <person name="Venkatesh B."/>
            <person name="Lee A.P."/>
            <person name="Ravi V."/>
            <person name="Maurya A.K."/>
            <person name="Lian M.M."/>
            <person name="Swann J.B."/>
            <person name="Ohta Y."/>
            <person name="Flajnik M.F."/>
            <person name="Sutoh Y."/>
            <person name="Kasahara M."/>
            <person name="Hoon S."/>
            <person name="Gangu V."/>
            <person name="Roy S.W."/>
            <person name="Irimia M."/>
            <person name="Korzh V."/>
            <person name="Kondrychyn I."/>
            <person name="Lim Z.W."/>
            <person name="Tay B.H."/>
            <person name="Tohari S."/>
            <person name="Kong K.W."/>
            <person name="Ho S."/>
            <person name="Lorente-Galdos B."/>
            <person name="Quilez J."/>
            <person name="Marques-Bonet T."/>
            <person name="Raney B.J."/>
            <person name="Ingham P.W."/>
            <person name="Tay A."/>
            <person name="Hillier L.W."/>
            <person name="Minx P."/>
            <person name="Boehm T."/>
            <person name="Wilson R.K."/>
            <person name="Brenner S."/>
            <person name="Warren W.C."/>
        </authorList>
    </citation>
    <scope>NUCLEOTIDE SEQUENCE [LARGE SCALE GENOMIC DNA]</scope>
</reference>
<feature type="domain" description="Ig-like" evidence="4">
    <location>
        <begin position="14"/>
        <end position="113"/>
    </location>
</feature>
<dbReference type="PANTHER" id="PTHR11860:SF87">
    <property type="entry name" value="CMRF35-LIKE MOLECULE 8"/>
    <property type="match status" value="1"/>
</dbReference>
<dbReference type="InterPro" id="IPR050671">
    <property type="entry name" value="CD300_family_receptors"/>
</dbReference>
<dbReference type="InterPro" id="IPR013106">
    <property type="entry name" value="Ig_V-set"/>
</dbReference>
<evidence type="ECO:0000256" key="3">
    <source>
        <dbReference type="ARBA" id="ARBA00023136"/>
    </source>
</evidence>
<dbReference type="PANTHER" id="PTHR11860">
    <property type="entry name" value="POLYMERIC-IMMUNOGLOBULIN RECEPTOR"/>
    <property type="match status" value="1"/>
</dbReference>
<evidence type="ECO:0000313" key="6">
    <source>
        <dbReference type="Proteomes" id="UP000314986"/>
    </source>
</evidence>
<reference evidence="6" key="2">
    <citation type="journal article" date="2007" name="PLoS Biol.">
        <title>Survey sequencing and comparative analysis of the elephant shark (Callorhinchus milii) genome.</title>
        <authorList>
            <person name="Venkatesh B."/>
            <person name="Kirkness E.F."/>
            <person name="Loh Y.H."/>
            <person name="Halpern A.L."/>
            <person name="Lee A.P."/>
            <person name="Johnson J."/>
            <person name="Dandona N."/>
            <person name="Viswanathan L.D."/>
            <person name="Tay A."/>
            <person name="Venter J.C."/>
            <person name="Strausberg R.L."/>
            <person name="Brenner S."/>
        </authorList>
    </citation>
    <scope>NUCLEOTIDE SEQUENCE [LARGE SCALE GENOMIC DNA]</scope>
</reference>
<comment type="subcellular location">
    <subcellularLocation>
        <location evidence="1">Membrane</location>
    </subcellularLocation>
</comment>
<dbReference type="Pfam" id="PF07686">
    <property type="entry name" value="V-set"/>
    <property type="match status" value="1"/>
</dbReference>
<proteinExistence type="predicted"/>
<evidence type="ECO:0000256" key="1">
    <source>
        <dbReference type="ARBA" id="ARBA00004370"/>
    </source>
</evidence>
<keyword evidence="3" id="KW-0472">Membrane</keyword>
<keyword evidence="2" id="KW-0812">Transmembrane</keyword>
<accession>A0A4W3JF70</accession>
<dbReference type="GO" id="GO:0004888">
    <property type="term" value="F:transmembrane signaling receptor activity"/>
    <property type="evidence" value="ECO:0007669"/>
    <property type="project" value="TreeGrafter"/>
</dbReference>
<reference evidence="5" key="5">
    <citation type="submission" date="2025-09" db="UniProtKB">
        <authorList>
            <consortium name="Ensembl"/>
        </authorList>
    </citation>
    <scope>IDENTIFICATION</scope>
</reference>
<dbReference type="InterPro" id="IPR013783">
    <property type="entry name" value="Ig-like_fold"/>
</dbReference>
<reference evidence="6" key="1">
    <citation type="journal article" date="2006" name="Science">
        <title>Ancient noncoding elements conserved in the human genome.</title>
        <authorList>
            <person name="Venkatesh B."/>
            <person name="Kirkness E.F."/>
            <person name="Loh Y.H."/>
            <person name="Halpern A.L."/>
            <person name="Lee A.P."/>
            <person name="Johnson J."/>
            <person name="Dandona N."/>
            <person name="Viswanathan L.D."/>
            <person name="Tay A."/>
            <person name="Venter J.C."/>
            <person name="Strausberg R.L."/>
            <person name="Brenner S."/>
        </authorList>
    </citation>
    <scope>NUCLEOTIDE SEQUENCE [LARGE SCALE GENOMIC DNA]</scope>
</reference>
<keyword evidence="6" id="KW-1185">Reference proteome</keyword>
<dbReference type="SUPFAM" id="SSF48726">
    <property type="entry name" value="Immunoglobulin"/>
    <property type="match status" value="1"/>
</dbReference>
<dbReference type="GO" id="GO:0005886">
    <property type="term" value="C:plasma membrane"/>
    <property type="evidence" value="ECO:0007669"/>
    <property type="project" value="TreeGrafter"/>
</dbReference>
<protein>
    <recommendedName>
        <fullName evidence="4">Ig-like domain-containing protein</fullName>
    </recommendedName>
</protein>
<dbReference type="InterPro" id="IPR036179">
    <property type="entry name" value="Ig-like_dom_sf"/>
</dbReference>
<dbReference type="Proteomes" id="UP000314986">
    <property type="component" value="Unassembled WGS sequence"/>
</dbReference>
<dbReference type="InParanoid" id="A0A4W3JF70"/>
<reference evidence="5" key="4">
    <citation type="submission" date="2025-08" db="UniProtKB">
        <authorList>
            <consortium name="Ensembl"/>
        </authorList>
    </citation>
    <scope>IDENTIFICATION</scope>
</reference>
<dbReference type="Gene3D" id="2.60.40.10">
    <property type="entry name" value="Immunoglobulins"/>
    <property type="match status" value="1"/>
</dbReference>
<dbReference type="Ensembl" id="ENSCMIT00000038621.1">
    <property type="protein sequence ID" value="ENSCMIP00000038071.1"/>
    <property type="gene ID" value="ENSCMIG00000016001.1"/>
</dbReference>
<dbReference type="AlphaFoldDB" id="A0A4W3JF70"/>
<dbReference type="InterPro" id="IPR007110">
    <property type="entry name" value="Ig-like_dom"/>
</dbReference>
<organism evidence="5 6">
    <name type="scientific">Callorhinchus milii</name>
    <name type="common">Ghost shark</name>
    <dbReference type="NCBI Taxonomy" id="7868"/>
    <lineage>
        <taxon>Eukaryota</taxon>
        <taxon>Metazoa</taxon>
        <taxon>Chordata</taxon>
        <taxon>Craniata</taxon>
        <taxon>Vertebrata</taxon>
        <taxon>Chondrichthyes</taxon>
        <taxon>Holocephali</taxon>
        <taxon>Chimaeriformes</taxon>
        <taxon>Callorhinchidae</taxon>
        <taxon>Callorhinchus</taxon>
    </lineage>
</organism>
<sequence>HISVYIALYPKDCPSTEKPMKRLVAAELGERITVTCQYSKKLSDYSKFFCKVISNNECTRIADSNGAVNEPYKRRVSITHKGKSQVISIISAKEEDAGEYWCGAASGNEVEFTQVKILQISHGKNQEHVVQDYNKNVLKVSIVSLRNEYQVRALRAPGLYPMPSSGHFEVLDKECKFRPRWNHQGGLCGTAIRMTKYSNKSGTELSLVSVVRCFGLEGMFGQVKLALSHDMPSSS</sequence>
<dbReference type="CDD" id="cd05716">
    <property type="entry name" value="IgV_pIgR_like"/>
    <property type="match status" value="1"/>
</dbReference>
<name>A0A4W3JF70_CALMI</name>